<sequence length="62" mass="7099">MFLLRLGLPDEVPKKCNCKTTPKMRSETLILPQLRLQWNQGQLNSVRLAALPWSKEVANPLL</sequence>
<reference evidence="2" key="2">
    <citation type="submission" date="2019-06" db="EMBL/GenBank/DDBJ databases">
        <title>Co-occurence of chitin degradation, pigmentation and bioactivity in marine Pseudoalteromonas.</title>
        <authorList>
            <person name="Sonnenschein E.C."/>
            <person name="Bech P.K."/>
        </authorList>
    </citation>
    <scope>NUCLEOTIDE SEQUENCE [LARGE SCALE GENOMIC DNA]</scope>
    <source>
        <strain evidence="2">S2676</strain>
    </source>
</reference>
<evidence type="ECO:0000313" key="2">
    <source>
        <dbReference type="Proteomes" id="UP000310249"/>
    </source>
</evidence>
<dbReference type="Proteomes" id="UP000310249">
    <property type="component" value="Unassembled WGS sequence"/>
</dbReference>
<protein>
    <submittedName>
        <fullName evidence="1">Uncharacterized protein</fullName>
    </submittedName>
</protein>
<gene>
    <name evidence="1" type="ORF">CWB99_00515</name>
</gene>
<proteinExistence type="predicted"/>
<dbReference type="EMBL" id="PNCI01000001">
    <property type="protein sequence ID" value="TMP33166.1"/>
    <property type="molecule type" value="Genomic_DNA"/>
</dbReference>
<organism evidence="1 2">
    <name type="scientific">Pseudoalteromonas rubra</name>
    <dbReference type="NCBI Taxonomy" id="43658"/>
    <lineage>
        <taxon>Bacteria</taxon>
        <taxon>Pseudomonadati</taxon>
        <taxon>Pseudomonadota</taxon>
        <taxon>Gammaproteobacteria</taxon>
        <taxon>Alteromonadales</taxon>
        <taxon>Pseudoalteromonadaceae</taxon>
        <taxon>Pseudoalteromonas</taxon>
    </lineage>
</organism>
<name>A0A5S3WUR6_9GAMM</name>
<dbReference type="AlphaFoldDB" id="A0A5S3WUR6"/>
<accession>A0A5S3WUR6</accession>
<evidence type="ECO:0000313" key="1">
    <source>
        <dbReference type="EMBL" id="TMP33166.1"/>
    </source>
</evidence>
<comment type="caution">
    <text evidence="1">The sequence shown here is derived from an EMBL/GenBank/DDBJ whole genome shotgun (WGS) entry which is preliminary data.</text>
</comment>
<reference evidence="1 2" key="1">
    <citation type="submission" date="2018-01" db="EMBL/GenBank/DDBJ databases">
        <authorList>
            <person name="Paulsen S."/>
            <person name="Gram L.K."/>
        </authorList>
    </citation>
    <scope>NUCLEOTIDE SEQUENCE [LARGE SCALE GENOMIC DNA]</scope>
    <source>
        <strain evidence="1 2">S2676</strain>
    </source>
</reference>